<dbReference type="Proteomes" id="UP001074726">
    <property type="component" value="Unassembled WGS sequence"/>
</dbReference>
<evidence type="ECO:0000313" key="1">
    <source>
        <dbReference type="EMBL" id="MCY4727391.1"/>
    </source>
</evidence>
<accession>A0ABT4CG78</accession>
<evidence type="ECO:0000313" key="2">
    <source>
        <dbReference type="Proteomes" id="UP001074726"/>
    </source>
</evidence>
<reference evidence="1" key="1">
    <citation type="submission" date="2022-08" db="EMBL/GenBank/DDBJ databases">
        <title>Genome sequencing of Nocardioides sp. STR2.</title>
        <authorList>
            <person name="So Y."/>
        </authorList>
    </citation>
    <scope>NUCLEOTIDE SEQUENCE</scope>
    <source>
        <strain evidence="1">STR2</strain>
    </source>
</reference>
<keyword evidence="2" id="KW-1185">Reference proteome</keyword>
<comment type="caution">
    <text evidence="1">The sequence shown here is derived from an EMBL/GenBank/DDBJ whole genome shotgun (WGS) entry which is preliminary data.</text>
</comment>
<organism evidence="1 2">
    <name type="scientific">Nocardioides pini</name>
    <dbReference type="NCBI Taxonomy" id="2975053"/>
    <lineage>
        <taxon>Bacteria</taxon>
        <taxon>Bacillati</taxon>
        <taxon>Actinomycetota</taxon>
        <taxon>Actinomycetes</taxon>
        <taxon>Propionibacteriales</taxon>
        <taxon>Nocardioidaceae</taxon>
        <taxon>Nocardioides</taxon>
    </lineage>
</organism>
<sequence length="160" mass="16692">MTTKSDFSEEEWTRILRAPFVAGLAISLADPGGPIEAAKETMATMRSATSPPSREQLLADVALDVQGMVQEHRHPLKGYKPTGPAVGDEVVGELREVVGIVAAKASAEETSAYGAWLLASAEAAAAAAKEGGFMGFHAEQVSAGEQAMLDRVREAVTAPA</sequence>
<name>A0ABT4CG78_9ACTN</name>
<protein>
    <submittedName>
        <fullName evidence="1">Uncharacterized protein</fullName>
    </submittedName>
</protein>
<dbReference type="EMBL" id="JAPPUX010000004">
    <property type="protein sequence ID" value="MCY4727391.1"/>
    <property type="molecule type" value="Genomic_DNA"/>
</dbReference>
<gene>
    <name evidence="1" type="ORF">NYO98_13970</name>
</gene>
<dbReference type="RefSeq" id="WP_268112351.1">
    <property type="nucleotide sequence ID" value="NZ_JAPPUX010000004.1"/>
</dbReference>
<proteinExistence type="predicted"/>